<dbReference type="GO" id="GO:0004047">
    <property type="term" value="F:aminomethyltransferase activity"/>
    <property type="evidence" value="ECO:0007669"/>
    <property type="project" value="UniProtKB-EC"/>
</dbReference>
<feature type="domain" description="GCVT N-terminal" evidence="2">
    <location>
        <begin position="205"/>
        <end position="271"/>
    </location>
</feature>
<dbReference type="STRING" id="1246637.MTBBW1_180015"/>
<dbReference type="AlphaFoldDB" id="A0A1W1HAK5"/>
<dbReference type="OrthoDB" id="9774591at2"/>
<sequence>METKTLKTTPLNSWHRNNGANMADFGGFDMPLWYESGVKNEHIGVIESAGIFDTSHMACVMVAGKDALSLLQLCHTRDLANLKDGRCVYGVILNEKGHVIDDAIVYRFTSRHYMVCVNAGMGKDVALHLHANKKTLDATVDDLSEKLAKMDIQGKNSAKILSLIIENPDSVFEKMPYFSFKGFFNNKPPFSSDDTSYSSVVNLKNGTPVLLSRSGYTGEFGFELFVEPDKIVDLWETILKAGAKYNLIPCGLGARDSLRAGAVLPLSHQDVGSWKFINNPWMFALPLKPDNPVGENCTVVKEKATLVQENFTKDFIGRDALLSKEDLTFTLPFAGETLRKVSAGKDTRVIDANGNDIGHVLTCATDMAIGWHNDKIYSIASSDKPEGFKAKGISCGFIMVDRKIEAGEKVTLQEKKRKIMVTVMSDIRPDRTARNKISTFLP</sequence>
<protein>
    <submittedName>
        <fullName evidence="3">GcvT</fullName>
        <ecNumber evidence="3">2.1.2.10</ecNumber>
    </submittedName>
</protein>
<keyword evidence="3" id="KW-0808">Transferase</keyword>
<dbReference type="InterPro" id="IPR027266">
    <property type="entry name" value="TrmE/GcvT-like"/>
</dbReference>
<dbReference type="PANTHER" id="PTHR43757:SF2">
    <property type="entry name" value="AMINOMETHYLTRANSFERASE, MITOCHONDRIAL"/>
    <property type="match status" value="1"/>
</dbReference>
<evidence type="ECO:0000313" key="4">
    <source>
        <dbReference type="Proteomes" id="UP000191931"/>
    </source>
</evidence>
<keyword evidence="4" id="KW-1185">Reference proteome</keyword>
<dbReference type="Pfam" id="PF01571">
    <property type="entry name" value="GCV_T"/>
    <property type="match status" value="2"/>
</dbReference>
<name>A0A1W1HAK5_9BACT</name>
<dbReference type="InterPro" id="IPR006222">
    <property type="entry name" value="GCVT_N"/>
</dbReference>
<evidence type="ECO:0000256" key="1">
    <source>
        <dbReference type="PIRSR" id="PIRSR006487-1"/>
    </source>
</evidence>
<organism evidence="3 4">
    <name type="scientific">Desulfamplus magnetovallimortis</name>
    <dbReference type="NCBI Taxonomy" id="1246637"/>
    <lineage>
        <taxon>Bacteria</taxon>
        <taxon>Pseudomonadati</taxon>
        <taxon>Thermodesulfobacteriota</taxon>
        <taxon>Desulfobacteria</taxon>
        <taxon>Desulfobacterales</taxon>
        <taxon>Desulfobacteraceae</taxon>
        <taxon>Desulfamplus</taxon>
    </lineage>
</organism>
<evidence type="ECO:0000313" key="3">
    <source>
        <dbReference type="EMBL" id="SLM29452.1"/>
    </source>
</evidence>
<dbReference type="Proteomes" id="UP000191931">
    <property type="component" value="Unassembled WGS sequence"/>
</dbReference>
<feature type="binding site" evidence="1">
    <location>
        <position position="223"/>
    </location>
    <ligand>
        <name>substrate</name>
    </ligand>
</feature>
<dbReference type="InterPro" id="IPR028896">
    <property type="entry name" value="GcvT/YgfZ/DmdA"/>
</dbReference>
<dbReference type="Gene3D" id="3.30.1360.120">
    <property type="entry name" value="Probable tRNA modification gtpase trme, domain 1"/>
    <property type="match status" value="1"/>
</dbReference>
<dbReference type="EMBL" id="FWEV01000090">
    <property type="protein sequence ID" value="SLM29452.1"/>
    <property type="molecule type" value="Genomic_DNA"/>
</dbReference>
<proteinExistence type="predicted"/>
<feature type="domain" description="GCVT N-terminal" evidence="2">
    <location>
        <begin position="12"/>
        <end position="183"/>
    </location>
</feature>
<reference evidence="3 4" key="1">
    <citation type="submission" date="2017-03" db="EMBL/GenBank/DDBJ databases">
        <authorList>
            <person name="Afonso C.L."/>
            <person name="Miller P.J."/>
            <person name="Scott M.A."/>
            <person name="Spackman E."/>
            <person name="Goraichik I."/>
            <person name="Dimitrov K.M."/>
            <person name="Suarez D.L."/>
            <person name="Swayne D.E."/>
        </authorList>
    </citation>
    <scope>NUCLEOTIDE SEQUENCE [LARGE SCALE GENOMIC DNA]</scope>
    <source>
        <strain evidence="3">PRJEB14757</strain>
    </source>
</reference>
<dbReference type="EC" id="2.1.2.10" evidence="3"/>
<dbReference type="RefSeq" id="WP_080799720.1">
    <property type="nucleotide sequence ID" value="NZ_LT828540.1"/>
</dbReference>
<dbReference type="PIRSF" id="PIRSF006487">
    <property type="entry name" value="GcvT"/>
    <property type="match status" value="1"/>
</dbReference>
<dbReference type="SUPFAM" id="SSF103025">
    <property type="entry name" value="Folate-binding domain"/>
    <property type="match status" value="1"/>
</dbReference>
<accession>A0A1W1HAK5</accession>
<gene>
    <name evidence="3" type="primary">gcvT</name>
    <name evidence="3" type="ORF">MTBBW1_180015</name>
</gene>
<evidence type="ECO:0000259" key="2">
    <source>
        <dbReference type="Pfam" id="PF01571"/>
    </source>
</evidence>
<dbReference type="PANTHER" id="PTHR43757">
    <property type="entry name" value="AMINOMETHYLTRANSFERASE"/>
    <property type="match status" value="1"/>
</dbReference>